<keyword evidence="1" id="KW-0812">Transmembrane</keyword>
<keyword evidence="1" id="KW-1133">Transmembrane helix</keyword>
<sequence length="241" mass="27568">MSLWLLLFGIILPGILLLSELFMGLYCAVVAIYLFLQNRRERRTLHNLSWQEQQRARLPRKGGSATFFFAMGAVWLLVAALFLSVLPANLAYANAFQPGRCTIISMRLQHEKITKTIGSHDTYNSDTGKWETVDDTIEVPGYRPYYQVNLSTAQGNTRVEGPDVYQSAAEDAKTLKQYQTGENYRCWYYTLDAQQITFNEPPRSDLNWFIFLIPATITGLLGATFTFLAFRSRRKARIQRG</sequence>
<evidence type="ECO:0000313" key="2">
    <source>
        <dbReference type="EMBL" id="GCE29950.1"/>
    </source>
</evidence>
<gene>
    <name evidence="2" type="ORF">KDA_54340</name>
</gene>
<reference evidence="3" key="1">
    <citation type="submission" date="2018-12" db="EMBL/GenBank/DDBJ databases">
        <title>Tengunoibacter tsumagoiensis gen. nov., sp. nov., Dictyobacter kobayashii sp. nov., D. alpinus sp. nov., and D. joshuensis sp. nov. and description of Dictyobacteraceae fam. nov. within the order Ktedonobacterales isolated from Tengu-no-mugimeshi.</title>
        <authorList>
            <person name="Wang C.M."/>
            <person name="Zheng Y."/>
            <person name="Sakai Y."/>
            <person name="Toyoda A."/>
            <person name="Minakuchi Y."/>
            <person name="Abe K."/>
            <person name="Yokota A."/>
            <person name="Yabe S."/>
        </authorList>
    </citation>
    <scope>NUCLEOTIDE SEQUENCE [LARGE SCALE GENOMIC DNA]</scope>
    <source>
        <strain evidence="3">Uno16</strain>
    </source>
</reference>
<feature type="transmembrane region" description="Helical" evidence="1">
    <location>
        <begin position="6"/>
        <end position="36"/>
    </location>
</feature>
<dbReference type="Proteomes" id="UP000287171">
    <property type="component" value="Unassembled WGS sequence"/>
</dbReference>
<feature type="transmembrane region" description="Helical" evidence="1">
    <location>
        <begin position="208"/>
        <end position="230"/>
    </location>
</feature>
<organism evidence="2 3">
    <name type="scientific">Dictyobacter alpinus</name>
    <dbReference type="NCBI Taxonomy" id="2014873"/>
    <lineage>
        <taxon>Bacteria</taxon>
        <taxon>Bacillati</taxon>
        <taxon>Chloroflexota</taxon>
        <taxon>Ktedonobacteria</taxon>
        <taxon>Ktedonobacterales</taxon>
        <taxon>Dictyobacteraceae</taxon>
        <taxon>Dictyobacter</taxon>
    </lineage>
</organism>
<proteinExistence type="predicted"/>
<keyword evidence="3" id="KW-1185">Reference proteome</keyword>
<accession>A0A402BF88</accession>
<dbReference type="EMBL" id="BIFT01000002">
    <property type="protein sequence ID" value="GCE29950.1"/>
    <property type="molecule type" value="Genomic_DNA"/>
</dbReference>
<keyword evidence="1" id="KW-0472">Membrane</keyword>
<evidence type="ECO:0000256" key="1">
    <source>
        <dbReference type="SAM" id="Phobius"/>
    </source>
</evidence>
<evidence type="ECO:0000313" key="3">
    <source>
        <dbReference type="Proteomes" id="UP000287171"/>
    </source>
</evidence>
<feature type="transmembrane region" description="Helical" evidence="1">
    <location>
        <begin position="65"/>
        <end position="86"/>
    </location>
</feature>
<dbReference type="RefSeq" id="WP_126630126.1">
    <property type="nucleotide sequence ID" value="NZ_BIFT01000002.1"/>
</dbReference>
<comment type="caution">
    <text evidence="2">The sequence shown here is derived from an EMBL/GenBank/DDBJ whole genome shotgun (WGS) entry which is preliminary data.</text>
</comment>
<protein>
    <submittedName>
        <fullName evidence="2">Uncharacterized protein</fullName>
    </submittedName>
</protein>
<name>A0A402BF88_9CHLR</name>
<dbReference type="OrthoDB" id="9828746at2"/>
<dbReference type="AlphaFoldDB" id="A0A402BF88"/>